<name>A0A1G6LIY7_NIADE</name>
<protein>
    <submittedName>
        <fullName evidence="1">Uncharacterized protein</fullName>
    </submittedName>
</protein>
<organism evidence="1 2">
    <name type="scientific">Niabella drilacis (strain DSM 25811 / CCM 8410 / CCUG 62505 / LMG 26954 / E90)</name>
    <dbReference type="NCBI Taxonomy" id="1285928"/>
    <lineage>
        <taxon>Bacteria</taxon>
        <taxon>Pseudomonadati</taxon>
        <taxon>Bacteroidota</taxon>
        <taxon>Chitinophagia</taxon>
        <taxon>Chitinophagales</taxon>
        <taxon>Chitinophagaceae</taxon>
        <taxon>Niabella</taxon>
    </lineage>
</organism>
<evidence type="ECO:0000313" key="1">
    <source>
        <dbReference type="EMBL" id="SDC43153.1"/>
    </source>
</evidence>
<proteinExistence type="predicted"/>
<dbReference type="STRING" id="1285928.SAMN04487894_102364"/>
<gene>
    <name evidence="1" type="ORF">SAMN04487894_102364</name>
</gene>
<dbReference type="EMBL" id="FMZO01000002">
    <property type="protein sequence ID" value="SDC43153.1"/>
    <property type="molecule type" value="Genomic_DNA"/>
</dbReference>
<evidence type="ECO:0000313" key="2">
    <source>
        <dbReference type="Proteomes" id="UP000198757"/>
    </source>
</evidence>
<dbReference type="AlphaFoldDB" id="A0A1G6LIY7"/>
<sequence length="260" mass="30115">MFRLFPKKSGDCPIDPDTRLWMENAFLWLARQFGEGGIVSLPLLYPTPECFPVRYDGSKESLLKTGSIVARQMNIDIRTVNFEVYDQDIQELSSGFGHGIWTNVDNDSGGLLSSGLYFDKNEKGIYDILIEKRNLNDPESLVATIAHEFSHIKILGEKRLDFNDEELTDLTTVIFGFGIFSANAAFKEYKSFEGYGHRSQGYLKQRDWGYALALYAYYREETVFDWIKYLTLNIRSDFKRSMDFINANKDRVFMEPYIKK</sequence>
<dbReference type="Proteomes" id="UP000198757">
    <property type="component" value="Unassembled WGS sequence"/>
</dbReference>
<dbReference type="RefSeq" id="WP_090388975.1">
    <property type="nucleotide sequence ID" value="NZ_FMZO01000002.1"/>
</dbReference>
<accession>A0A1G6LIY7</accession>
<keyword evidence="2" id="KW-1185">Reference proteome</keyword>
<reference evidence="2" key="1">
    <citation type="submission" date="2016-10" db="EMBL/GenBank/DDBJ databases">
        <authorList>
            <person name="Varghese N."/>
            <person name="Submissions S."/>
        </authorList>
    </citation>
    <scope>NUCLEOTIDE SEQUENCE [LARGE SCALE GENOMIC DNA]</scope>
    <source>
        <strain evidence="2">DSM 25811 / CCM 8410 / LMG 26954 / E90</strain>
    </source>
</reference>
<dbReference type="OrthoDB" id="2041998at2"/>